<keyword evidence="11" id="KW-0702">S-nitrosylation</keyword>
<evidence type="ECO:0000256" key="14">
    <source>
        <dbReference type="ARBA" id="ARBA00023027"/>
    </source>
</evidence>
<keyword evidence="9" id="KW-0808">Transferase</keyword>
<evidence type="ECO:0000256" key="17">
    <source>
        <dbReference type="ARBA" id="ARBA00023242"/>
    </source>
</evidence>
<comment type="similarity">
    <text evidence="5">Belongs to the glyceraldehyde-3-phosphate dehydrogenase family.</text>
</comment>
<dbReference type="GO" id="GO:0005634">
    <property type="term" value="C:nucleus"/>
    <property type="evidence" value="ECO:0007669"/>
    <property type="project" value="UniProtKB-SubCell"/>
</dbReference>
<comment type="subunit">
    <text evidence="19">Homotetramer. Interacts with TPPP; the interaction is direct. Interacts (when S-nitrosylated) with SIAH1; leading to nuclear translocation. Interacts with RILPL1/GOSPEL, leading to prevent the interaction between GAPDH and SIAH1 and prevent nuclear translocation. Interacts with CHP1; the interaction increases the binding of CHP1 with microtubules. Associates with microtubules. Interacts with EIF1AD, USP25, PRKCI and WARS1. Interacts with phosphorylated RPL13A; inhibited by oxidatively-modified low-densitity lipoprotein (LDL(ox)). Component of the GAIT complex. Interacts with FKBP6; leading to inhibit GAPDH catalytic activity. Interacts with TRAF2, promoting TRAF2 ubiquitination. Interacts with TRAF3, promoting TRAF3 ubiquitination.</text>
</comment>
<dbReference type="InterPro" id="IPR020829">
    <property type="entry name" value="GlycerAld_3-P_DH_cat"/>
</dbReference>
<keyword evidence="24" id="KW-1185">Reference proteome</keyword>
<evidence type="ECO:0000256" key="10">
    <source>
        <dbReference type="ARBA" id="ARBA00022703"/>
    </source>
</evidence>
<evidence type="ECO:0000256" key="11">
    <source>
        <dbReference type="ARBA" id="ARBA00022799"/>
    </source>
</evidence>
<dbReference type="InterPro" id="IPR020831">
    <property type="entry name" value="GlycerAld/Erythrose_P_DH"/>
</dbReference>
<evidence type="ECO:0000256" key="8">
    <source>
        <dbReference type="ARBA" id="ARBA00022490"/>
    </source>
</evidence>
<dbReference type="GO" id="GO:0006096">
    <property type="term" value="P:glycolytic process"/>
    <property type="evidence" value="ECO:0007669"/>
    <property type="project" value="UniProtKB-KW"/>
</dbReference>
<evidence type="ECO:0000256" key="16">
    <source>
        <dbReference type="ARBA" id="ARBA00023212"/>
    </source>
</evidence>
<dbReference type="PANTHER" id="PTHR10836:SF111">
    <property type="entry name" value="GLYCERALDEHYDE-3-PHOSPHATE DEHYDROGENASE"/>
    <property type="match status" value="1"/>
</dbReference>
<dbReference type="GO" id="GO:0006417">
    <property type="term" value="P:regulation of translation"/>
    <property type="evidence" value="ECO:0007669"/>
    <property type="project" value="UniProtKB-KW"/>
</dbReference>
<dbReference type="Gene3D" id="3.30.360.10">
    <property type="entry name" value="Dihydrodipicolinate Reductase, domain 2"/>
    <property type="match status" value="1"/>
</dbReference>
<organism evidence="23 24">
    <name type="scientific">Diceros bicornis minor</name>
    <name type="common">South-central black rhinoceros</name>
    <dbReference type="NCBI Taxonomy" id="77932"/>
    <lineage>
        <taxon>Eukaryota</taxon>
        <taxon>Metazoa</taxon>
        <taxon>Chordata</taxon>
        <taxon>Craniata</taxon>
        <taxon>Vertebrata</taxon>
        <taxon>Euteleostomi</taxon>
        <taxon>Mammalia</taxon>
        <taxon>Eutheria</taxon>
        <taxon>Laurasiatheria</taxon>
        <taxon>Perissodactyla</taxon>
        <taxon>Rhinocerotidae</taxon>
        <taxon>Diceros</taxon>
    </lineage>
</organism>
<keyword evidence="14" id="KW-0520">NAD</keyword>
<evidence type="ECO:0000256" key="5">
    <source>
        <dbReference type="ARBA" id="ARBA00007406"/>
    </source>
</evidence>
<protein>
    <recommendedName>
        <fullName evidence="7">Glyceraldehyde-3-phosphate dehydrogenase</fullName>
        <ecNumber evidence="6">1.2.1.12</ecNumber>
    </recommendedName>
    <alternativeName>
        <fullName evidence="18">Peptidyl-cysteine S-nitrosylase GAPDH</fullName>
    </alternativeName>
</protein>
<dbReference type="GO" id="GO:0004365">
    <property type="term" value="F:glyceraldehyde-3-phosphate dehydrogenase (NAD+) (phosphorylating) activity"/>
    <property type="evidence" value="ECO:0007669"/>
    <property type="project" value="UniProtKB-EC"/>
</dbReference>
<comment type="caution">
    <text evidence="23">The sequence shown here is derived from an EMBL/GenBank/DDBJ whole genome shotgun (WGS) entry which is preliminary data.</text>
</comment>
<comment type="pathway">
    <text evidence="4">Carbohydrate degradation; glycolysis; pyruvate from D-glyceraldehyde 3-phosphate: step 1/5.</text>
</comment>
<proteinExistence type="inferred from homology"/>
<evidence type="ECO:0000256" key="7">
    <source>
        <dbReference type="ARBA" id="ARBA00021022"/>
    </source>
</evidence>
<dbReference type="AlphaFoldDB" id="A0A7J7E9X2"/>
<evidence type="ECO:0000313" key="24">
    <source>
        <dbReference type="Proteomes" id="UP000551758"/>
    </source>
</evidence>
<evidence type="ECO:0000313" key="23">
    <source>
        <dbReference type="EMBL" id="KAF5912605.1"/>
    </source>
</evidence>
<feature type="domain" description="Glyceraldehyde 3-phosphate dehydrogenase catalytic" evidence="22">
    <location>
        <begin position="30"/>
        <end position="91"/>
    </location>
</feature>
<reference evidence="23 24" key="1">
    <citation type="journal article" date="2020" name="Mol. Biol. Evol.">
        <title>Interspecific Gene Flow and the Evolution of Specialization in Black and White Rhinoceros.</title>
        <authorList>
            <person name="Moodley Y."/>
            <person name="Westbury M.V."/>
            <person name="Russo I.M."/>
            <person name="Gopalakrishnan S."/>
            <person name="Rakotoarivelo A."/>
            <person name="Olsen R.A."/>
            <person name="Prost S."/>
            <person name="Tunstall T."/>
            <person name="Ryder O.A."/>
            <person name="Dalen L."/>
            <person name="Bruford M.W."/>
        </authorList>
    </citation>
    <scope>NUCLEOTIDE SEQUENCE [LARGE SCALE GENOMIC DNA]</scope>
    <source>
        <strain evidence="23">SBR-YM</strain>
        <tissue evidence="23">Skin</tissue>
    </source>
</reference>
<evidence type="ECO:0000256" key="9">
    <source>
        <dbReference type="ARBA" id="ARBA00022679"/>
    </source>
</evidence>
<evidence type="ECO:0000256" key="3">
    <source>
        <dbReference type="ARBA" id="ARBA00004514"/>
    </source>
</evidence>
<dbReference type="GO" id="GO:0016740">
    <property type="term" value="F:transferase activity"/>
    <property type="evidence" value="ECO:0007669"/>
    <property type="project" value="UniProtKB-KW"/>
</dbReference>
<accession>A0A7J7E9X2</accession>
<evidence type="ECO:0000256" key="21">
    <source>
        <dbReference type="ARBA" id="ARBA00048005"/>
    </source>
</evidence>
<evidence type="ECO:0000256" key="2">
    <source>
        <dbReference type="ARBA" id="ARBA00004245"/>
    </source>
</evidence>
<dbReference type="EMBL" id="JACDTQ010003814">
    <property type="protein sequence ID" value="KAF5912605.1"/>
    <property type="molecule type" value="Genomic_DNA"/>
</dbReference>
<dbReference type="EC" id="1.2.1.12" evidence="6"/>
<keyword evidence="16" id="KW-0206">Cytoskeleton</keyword>
<comment type="subcellular location">
    <subcellularLocation>
        <location evidence="2">Cytoplasm</location>
        <location evidence="2">Cytoskeleton</location>
    </subcellularLocation>
    <subcellularLocation>
        <location evidence="3">Cytoplasm</location>
        <location evidence="3">Cytosol</location>
    </subcellularLocation>
    <subcellularLocation>
        <location evidence="1">Nucleus</location>
    </subcellularLocation>
</comment>
<evidence type="ECO:0000256" key="1">
    <source>
        <dbReference type="ARBA" id="ARBA00004123"/>
    </source>
</evidence>
<keyword evidence="13" id="KW-0560">Oxidoreductase</keyword>
<dbReference type="PANTHER" id="PTHR10836">
    <property type="entry name" value="GLYCERALDEHYDE 3-PHOSPHATE DEHYDROGENASE"/>
    <property type="match status" value="1"/>
</dbReference>
<keyword evidence="15" id="KW-0324">Glycolysis</keyword>
<dbReference type="Gene3D" id="3.40.50.720">
    <property type="entry name" value="NAD(P)-binding Rossmann-like Domain"/>
    <property type="match status" value="1"/>
</dbReference>
<evidence type="ECO:0000256" key="13">
    <source>
        <dbReference type="ARBA" id="ARBA00023002"/>
    </source>
</evidence>
<evidence type="ECO:0000256" key="6">
    <source>
        <dbReference type="ARBA" id="ARBA00013119"/>
    </source>
</evidence>
<evidence type="ECO:0000256" key="12">
    <source>
        <dbReference type="ARBA" id="ARBA00022845"/>
    </source>
</evidence>
<dbReference type="Pfam" id="PF02800">
    <property type="entry name" value="Gp_dh_C"/>
    <property type="match status" value="1"/>
</dbReference>
<dbReference type="GO" id="GO:0005829">
    <property type="term" value="C:cytosol"/>
    <property type="evidence" value="ECO:0007669"/>
    <property type="project" value="UniProtKB-SubCell"/>
</dbReference>
<evidence type="ECO:0000259" key="22">
    <source>
        <dbReference type="Pfam" id="PF02800"/>
    </source>
</evidence>
<evidence type="ECO:0000256" key="19">
    <source>
        <dbReference type="ARBA" id="ARBA00046997"/>
    </source>
</evidence>
<keyword evidence="10" id="KW-0053">Apoptosis</keyword>
<evidence type="ECO:0000256" key="20">
    <source>
        <dbReference type="ARBA" id="ARBA00047698"/>
    </source>
</evidence>
<keyword evidence="8" id="KW-0963">Cytoplasm</keyword>
<keyword evidence="12" id="KW-0810">Translation regulation</keyword>
<gene>
    <name evidence="23" type="ORF">HPG69_004277</name>
</gene>
<dbReference type="GO" id="GO:0005856">
    <property type="term" value="C:cytoskeleton"/>
    <property type="evidence" value="ECO:0007669"/>
    <property type="project" value="UniProtKB-SubCell"/>
</dbReference>
<keyword evidence="17" id="KW-0539">Nucleus</keyword>
<name>A0A7J7E9X2_DICBM</name>
<evidence type="ECO:0000256" key="4">
    <source>
        <dbReference type="ARBA" id="ARBA00004869"/>
    </source>
</evidence>
<evidence type="ECO:0000256" key="18">
    <source>
        <dbReference type="ARBA" id="ARBA00031890"/>
    </source>
</evidence>
<comment type="catalytic activity">
    <reaction evidence="21">
        <text>S-nitroso-L-cysteinyl-[GAPDH] + L-cysteinyl-[protein] = L-cysteinyl-[GAPDH] + S-nitroso-L-cysteinyl-[protein]</text>
        <dbReference type="Rhea" id="RHEA:66684"/>
        <dbReference type="Rhea" id="RHEA-COMP:10131"/>
        <dbReference type="Rhea" id="RHEA-COMP:17089"/>
        <dbReference type="Rhea" id="RHEA-COMP:17090"/>
        <dbReference type="Rhea" id="RHEA-COMP:17091"/>
        <dbReference type="ChEBI" id="CHEBI:29950"/>
        <dbReference type="ChEBI" id="CHEBI:149494"/>
    </reaction>
    <physiologicalReaction direction="left-to-right" evidence="21">
        <dbReference type="Rhea" id="RHEA:66685"/>
    </physiologicalReaction>
</comment>
<dbReference type="GO" id="GO:0006915">
    <property type="term" value="P:apoptotic process"/>
    <property type="evidence" value="ECO:0007669"/>
    <property type="project" value="UniProtKB-KW"/>
</dbReference>
<dbReference type="Proteomes" id="UP000551758">
    <property type="component" value="Unassembled WGS sequence"/>
</dbReference>
<evidence type="ECO:0000256" key="15">
    <source>
        <dbReference type="ARBA" id="ARBA00023152"/>
    </source>
</evidence>
<sequence length="134" mass="15245">MGSSLVWPPVSPPPMYQSWTGLQFGERWKGAKYDNIKKVVKQALEDHLKGILGYIEDQIVSFDFNSDTQSSIFDAGADIALDDHFVKLISWNDNEFGYSNRVVDLMVHVASEGFLIDLLIKKILKHHHICLLNQ</sequence>
<comment type="catalytic activity">
    <reaction evidence="20">
        <text>D-glyceraldehyde 3-phosphate + phosphate + NAD(+) = (2R)-3-phospho-glyceroyl phosphate + NADH + H(+)</text>
        <dbReference type="Rhea" id="RHEA:10300"/>
        <dbReference type="ChEBI" id="CHEBI:15378"/>
        <dbReference type="ChEBI" id="CHEBI:43474"/>
        <dbReference type="ChEBI" id="CHEBI:57540"/>
        <dbReference type="ChEBI" id="CHEBI:57604"/>
        <dbReference type="ChEBI" id="CHEBI:57945"/>
        <dbReference type="ChEBI" id="CHEBI:59776"/>
        <dbReference type="EC" id="1.2.1.12"/>
    </reaction>
</comment>
<dbReference type="SUPFAM" id="SSF55347">
    <property type="entry name" value="Glyceraldehyde-3-phosphate dehydrogenase-like, C-terminal domain"/>
    <property type="match status" value="1"/>
</dbReference>